<evidence type="ECO:0000256" key="1">
    <source>
        <dbReference type="SAM" id="Phobius"/>
    </source>
</evidence>
<feature type="transmembrane region" description="Helical" evidence="1">
    <location>
        <begin position="84"/>
        <end position="107"/>
    </location>
</feature>
<feature type="transmembrane region" description="Helical" evidence="1">
    <location>
        <begin position="49"/>
        <end position="72"/>
    </location>
</feature>
<accession>A0A917PFX0</accession>
<evidence type="ECO:0000259" key="2">
    <source>
        <dbReference type="Pfam" id="PF07760"/>
    </source>
</evidence>
<feature type="transmembrane region" description="Helical" evidence="1">
    <location>
        <begin position="113"/>
        <end position="131"/>
    </location>
</feature>
<dbReference type="EMBL" id="BMOE01000006">
    <property type="protein sequence ID" value="GGJ75790.1"/>
    <property type="molecule type" value="Genomic_DNA"/>
</dbReference>
<evidence type="ECO:0000313" key="3">
    <source>
        <dbReference type="EMBL" id="GGJ75790.1"/>
    </source>
</evidence>
<dbReference type="Pfam" id="PF07760">
    <property type="entry name" value="DUF1616"/>
    <property type="match status" value="1"/>
</dbReference>
<comment type="caution">
    <text evidence="3">The sequence shown here is derived from an EMBL/GenBank/DDBJ whole genome shotgun (WGS) entry which is preliminary data.</text>
</comment>
<dbReference type="InterPro" id="IPR011674">
    <property type="entry name" value="DUF1616"/>
</dbReference>
<keyword evidence="1" id="KW-0472">Membrane</keyword>
<proteinExistence type="predicted"/>
<name>A0A917PFX0_9DEIO</name>
<gene>
    <name evidence="3" type="ORF">GCM10008939_20050</name>
</gene>
<keyword evidence="1" id="KW-1133">Transmembrane helix</keyword>
<dbReference type="AlphaFoldDB" id="A0A917PFX0"/>
<feature type="transmembrane region" description="Helical" evidence="1">
    <location>
        <begin position="26"/>
        <end position="43"/>
    </location>
</feature>
<feature type="transmembrane region" description="Helical" evidence="1">
    <location>
        <begin position="151"/>
        <end position="173"/>
    </location>
</feature>
<evidence type="ECO:0000313" key="4">
    <source>
        <dbReference type="Proteomes" id="UP000635726"/>
    </source>
</evidence>
<organism evidence="3 4">
    <name type="scientific">Deinococcus aquiradiocola</name>
    <dbReference type="NCBI Taxonomy" id="393059"/>
    <lineage>
        <taxon>Bacteria</taxon>
        <taxon>Thermotogati</taxon>
        <taxon>Deinococcota</taxon>
        <taxon>Deinococci</taxon>
        <taxon>Deinococcales</taxon>
        <taxon>Deinococcaceae</taxon>
        <taxon>Deinococcus</taxon>
    </lineage>
</organism>
<dbReference type="RefSeq" id="WP_188963021.1">
    <property type="nucleotide sequence ID" value="NZ_BMOE01000006.1"/>
</dbReference>
<keyword evidence="1" id="KW-0812">Transmembrane</keyword>
<reference evidence="3" key="2">
    <citation type="submission" date="2020-09" db="EMBL/GenBank/DDBJ databases">
        <authorList>
            <person name="Sun Q."/>
            <person name="Ohkuma M."/>
        </authorList>
    </citation>
    <scope>NUCLEOTIDE SEQUENCE</scope>
    <source>
        <strain evidence="3">JCM 14371</strain>
    </source>
</reference>
<sequence>MTDLNPPVTPGRTPASRGAVWTRPDLLLGVLTLVLLAVSLRGWPGALGALRVLAGAVAVLWLPGYALTLALFPARKQLRVMERAALSVGLSVGSVALLALLVSRLGFGFTPGMMLRAIAVWSALFAGAGLWRASRVAAPFTVRWEHAPVRWALGSVVALAAGMAVVVSLVYWLQPRVPTSEFYALGSQGRMEGYRVSGTPGERLSIPVRFTYHGREPGTFRVGADGSAPQRVGPLTDGQTWSGSVPVQLPRTSGAYSVVLRAENQANTAEQRRLEFSVDVNAAP</sequence>
<reference evidence="3" key="1">
    <citation type="journal article" date="2014" name="Int. J. Syst. Evol. Microbiol.">
        <title>Complete genome sequence of Corynebacterium casei LMG S-19264T (=DSM 44701T), isolated from a smear-ripened cheese.</title>
        <authorList>
            <consortium name="US DOE Joint Genome Institute (JGI-PGF)"/>
            <person name="Walter F."/>
            <person name="Albersmeier A."/>
            <person name="Kalinowski J."/>
            <person name="Ruckert C."/>
        </authorList>
    </citation>
    <scope>NUCLEOTIDE SEQUENCE</scope>
    <source>
        <strain evidence="3">JCM 14371</strain>
    </source>
</reference>
<protein>
    <recommendedName>
        <fullName evidence="2">DUF1616 domain-containing protein</fullName>
    </recommendedName>
</protein>
<keyword evidence="4" id="KW-1185">Reference proteome</keyword>
<feature type="domain" description="DUF1616" evidence="2">
    <location>
        <begin position="33"/>
        <end position="222"/>
    </location>
</feature>
<dbReference type="Proteomes" id="UP000635726">
    <property type="component" value="Unassembled WGS sequence"/>
</dbReference>